<dbReference type="AlphaFoldDB" id="A0A9P0VX75"/>
<feature type="domain" description="Endonuclease/exonuclease/phosphatase" evidence="1">
    <location>
        <begin position="26"/>
        <end position="287"/>
    </location>
</feature>
<dbReference type="InterPro" id="IPR050410">
    <property type="entry name" value="CCR4/nocturin_mRNA_transcr"/>
</dbReference>
<organism evidence="2 3">
    <name type="scientific">[Candida] railenensis</name>
    <dbReference type="NCBI Taxonomy" id="45579"/>
    <lineage>
        <taxon>Eukaryota</taxon>
        <taxon>Fungi</taxon>
        <taxon>Dikarya</taxon>
        <taxon>Ascomycota</taxon>
        <taxon>Saccharomycotina</taxon>
        <taxon>Pichiomycetes</taxon>
        <taxon>Debaryomycetaceae</taxon>
        <taxon>Kurtzmaniella</taxon>
    </lineage>
</organism>
<dbReference type="OrthoDB" id="276515at2759"/>
<sequence length="302" mass="34555">MDELFNVTNPFIGSSQTEPFHFRIVSHNVRVDTMRRFPHEKPWSERKVGVIDTLKSISSSDVPVLFGLQEVKYHQLNDVLMGLNDGNSDEEIPWTHYGVGRDDGNVKGEFAPIIYNSDEWRLLNGTSRWLSSRPHHAERSWGAATKRVVTIATFQNKASGNVINFINTHLDHKSERAKRKSSKLLLDWIDQIPNEEPTFLSGDFNSLSNEIAYELLATKLDDANSIARNHKYYKDTKETYTGFEKHQAPTIIDFIWSTLGNCKTSKIEVDTYSTLSNEEGKLRFSDHRPLQVDYKITDGGTF</sequence>
<protein>
    <recommendedName>
        <fullName evidence="1">Endonuclease/exonuclease/phosphatase domain-containing protein</fullName>
    </recommendedName>
</protein>
<dbReference type="Proteomes" id="UP000837801">
    <property type="component" value="Unassembled WGS sequence"/>
</dbReference>
<dbReference type="SUPFAM" id="SSF56219">
    <property type="entry name" value="DNase I-like"/>
    <property type="match status" value="1"/>
</dbReference>
<accession>A0A9P0VX75</accession>
<evidence type="ECO:0000259" key="1">
    <source>
        <dbReference type="Pfam" id="PF03372"/>
    </source>
</evidence>
<reference evidence="2" key="1">
    <citation type="submission" date="2022-03" db="EMBL/GenBank/DDBJ databases">
        <authorList>
            <person name="Legras J.-L."/>
            <person name="Devillers H."/>
            <person name="Grondin C."/>
        </authorList>
    </citation>
    <scope>NUCLEOTIDE SEQUENCE</scope>
    <source>
        <strain evidence="2">CLIB 1423</strain>
    </source>
</reference>
<evidence type="ECO:0000313" key="2">
    <source>
        <dbReference type="EMBL" id="CAH2351244.1"/>
    </source>
</evidence>
<dbReference type="Gene3D" id="3.60.10.10">
    <property type="entry name" value="Endonuclease/exonuclease/phosphatase"/>
    <property type="match status" value="1"/>
</dbReference>
<comment type="caution">
    <text evidence="2">The sequence shown here is derived from an EMBL/GenBank/DDBJ whole genome shotgun (WGS) entry which is preliminary data.</text>
</comment>
<dbReference type="PANTHER" id="PTHR12121">
    <property type="entry name" value="CARBON CATABOLITE REPRESSOR PROTEIN 4"/>
    <property type="match status" value="1"/>
</dbReference>
<name>A0A9P0VX75_9ASCO</name>
<proteinExistence type="predicted"/>
<dbReference type="InterPro" id="IPR005135">
    <property type="entry name" value="Endo/exonuclease/phosphatase"/>
</dbReference>
<keyword evidence="3" id="KW-1185">Reference proteome</keyword>
<dbReference type="EMBL" id="CAKXYY010000003">
    <property type="protein sequence ID" value="CAH2351244.1"/>
    <property type="molecule type" value="Genomic_DNA"/>
</dbReference>
<dbReference type="InterPro" id="IPR036691">
    <property type="entry name" value="Endo/exonu/phosph_ase_sf"/>
</dbReference>
<dbReference type="Pfam" id="PF03372">
    <property type="entry name" value="Exo_endo_phos"/>
    <property type="match status" value="1"/>
</dbReference>
<dbReference type="CDD" id="cd09083">
    <property type="entry name" value="EEP-1"/>
    <property type="match status" value="1"/>
</dbReference>
<dbReference type="GO" id="GO:0000175">
    <property type="term" value="F:3'-5'-RNA exonuclease activity"/>
    <property type="evidence" value="ECO:0007669"/>
    <property type="project" value="TreeGrafter"/>
</dbReference>
<dbReference type="PANTHER" id="PTHR12121:SF36">
    <property type="entry name" value="ENDONUCLEASE_EXONUCLEASE_PHOSPHATASE DOMAIN-CONTAINING PROTEIN"/>
    <property type="match status" value="1"/>
</dbReference>
<gene>
    <name evidence="2" type="ORF">CLIB1423_03S01904</name>
</gene>
<evidence type="ECO:0000313" key="3">
    <source>
        <dbReference type="Proteomes" id="UP000837801"/>
    </source>
</evidence>